<reference evidence="2 3" key="1">
    <citation type="journal article" date="2016" name="Nat. Commun.">
        <title>Thousands of microbial genomes shed light on interconnected biogeochemical processes in an aquifer system.</title>
        <authorList>
            <person name="Anantharaman K."/>
            <person name="Brown C.T."/>
            <person name="Hug L.A."/>
            <person name="Sharon I."/>
            <person name="Castelle C.J."/>
            <person name="Probst A.J."/>
            <person name="Thomas B.C."/>
            <person name="Singh A."/>
            <person name="Wilkins M.J."/>
            <person name="Karaoz U."/>
            <person name="Brodie E.L."/>
            <person name="Williams K.H."/>
            <person name="Hubbard S.S."/>
            <person name="Banfield J.F."/>
        </authorList>
    </citation>
    <scope>NUCLEOTIDE SEQUENCE [LARGE SCALE GENOMIC DNA]</scope>
</reference>
<dbReference type="InterPro" id="IPR043993">
    <property type="entry name" value="T4SS_pilin"/>
</dbReference>
<dbReference type="Pfam" id="PF18895">
    <property type="entry name" value="T4SS_pilin"/>
    <property type="match status" value="1"/>
</dbReference>
<keyword evidence="1" id="KW-0812">Transmembrane</keyword>
<proteinExistence type="predicted"/>
<dbReference type="Proteomes" id="UP000179003">
    <property type="component" value="Unassembled WGS sequence"/>
</dbReference>
<evidence type="ECO:0000313" key="3">
    <source>
        <dbReference type="Proteomes" id="UP000179003"/>
    </source>
</evidence>
<feature type="transmembrane region" description="Helical" evidence="1">
    <location>
        <begin position="28"/>
        <end position="48"/>
    </location>
</feature>
<name>A0A1F5EI69_9BACT</name>
<evidence type="ECO:0000313" key="2">
    <source>
        <dbReference type="EMBL" id="OGD66904.1"/>
    </source>
</evidence>
<feature type="transmembrane region" description="Helical" evidence="1">
    <location>
        <begin position="69"/>
        <end position="90"/>
    </location>
</feature>
<organism evidence="2 3">
    <name type="scientific">Candidatus Campbellbacteria bacterium RIFOXYC2_FULL_35_25</name>
    <dbReference type="NCBI Taxonomy" id="1797582"/>
    <lineage>
        <taxon>Bacteria</taxon>
        <taxon>Candidatus Campbelliibacteriota</taxon>
    </lineage>
</organism>
<comment type="caution">
    <text evidence="2">The sequence shown here is derived from an EMBL/GenBank/DDBJ whole genome shotgun (WGS) entry which is preliminary data.</text>
</comment>
<protein>
    <submittedName>
        <fullName evidence="2">Uncharacterized protein</fullName>
    </submittedName>
</protein>
<sequence>MLTLLSFNSAEAVIDNPLTVGSFTDLVAAIADILLYVLTPIAVMYLIYAGFKFVLARGNPTELVDARKTLIWTLVGIVILLGAATLATILSSTLSDLGVGVLP</sequence>
<dbReference type="STRING" id="1797582.A2442_03410"/>
<gene>
    <name evidence="2" type="ORF">A2442_03410</name>
</gene>
<dbReference type="AlphaFoldDB" id="A0A1F5EI69"/>
<keyword evidence="1" id="KW-0472">Membrane</keyword>
<evidence type="ECO:0000256" key="1">
    <source>
        <dbReference type="SAM" id="Phobius"/>
    </source>
</evidence>
<dbReference type="EMBL" id="MFAE01000012">
    <property type="protein sequence ID" value="OGD66904.1"/>
    <property type="molecule type" value="Genomic_DNA"/>
</dbReference>
<keyword evidence="1" id="KW-1133">Transmembrane helix</keyword>
<accession>A0A1F5EI69</accession>